<dbReference type="EMBL" id="CABFUZ020000195">
    <property type="protein sequence ID" value="VVM07765.1"/>
    <property type="molecule type" value="Genomic_DNA"/>
</dbReference>
<dbReference type="Proteomes" id="UP000381693">
    <property type="component" value="Unassembled WGS sequence"/>
</dbReference>
<comment type="caution">
    <text evidence="1">The sequence shown here is derived from an EMBL/GenBank/DDBJ whole genome shotgun (WGS) entry which is preliminary data.</text>
</comment>
<gene>
    <name evidence="1" type="ORF">MAMC_01810</name>
</gene>
<reference evidence="1" key="1">
    <citation type="submission" date="2019-09" db="EMBL/GenBank/DDBJ databases">
        <authorList>
            <person name="Cremers G."/>
        </authorList>
    </citation>
    <scope>NUCLEOTIDE SEQUENCE [LARGE SCALE GENOMIC DNA]</scope>
    <source>
        <strain evidence="1">3B</strain>
    </source>
</reference>
<accession>A0A5E6MEV3</accession>
<sequence>MLFPSCSTSVLLRLAKWISPPYGRVCLPYLGCKICERETRRLQADTLTEGEYYDGVVAYPISRKKQAFSGQEE</sequence>
<keyword evidence="2" id="KW-1185">Reference proteome</keyword>
<proteinExistence type="predicted"/>
<evidence type="ECO:0000313" key="1">
    <source>
        <dbReference type="EMBL" id="VVM07765.1"/>
    </source>
</evidence>
<organism evidence="1 2">
    <name type="scientific">Methylacidimicrobium cyclopophantes</name>
    <dbReference type="NCBI Taxonomy" id="1041766"/>
    <lineage>
        <taxon>Bacteria</taxon>
        <taxon>Pseudomonadati</taxon>
        <taxon>Verrucomicrobiota</taxon>
        <taxon>Methylacidimicrobium</taxon>
    </lineage>
</organism>
<protein>
    <submittedName>
        <fullName evidence="1">Uncharacterized protein</fullName>
    </submittedName>
</protein>
<dbReference type="AlphaFoldDB" id="A0A5E6MEV3"/>
<evidence type="ECO:0000313" key="2">
    <source>
        <dbReference type="Proteomes" id="UP000381693"/>
    </source>
</evidence>
<name>A0A5E6MEV3_9BACT</name>